<sequence>MYSYSYSTAAIDLRSTTAPSQPEATPDLVSTSSSSQNYRTQQQEKQQQQLLLLYASGGSLNQQHMSVLRRHWKEKLVATNEYCGERRMRRRKESNGEEVTQGEAILMH</sequence>
<organism evidence="2 3">
    <name type="scientific">Sphagnum troendelagicum</name>
    <dbReference type="NCBI Taxonomy" id="128251"/>
    <lineage>
        <taxon>Eukaryota</taxon>
        <taxon>Viridiplantae</taxon>
        <taxon>Streptophyta</taxon>
        <taxon>Embryophyta</taxon>
        <taxon>Bryophyta</taxon>
        <taxon>Sphagnophytina</taxon>
        <taxon>Sphagnopsida</taxon>
        <taxon>Sphagnales</taxon>
        <taxon>Sphagnaceae</taxon>
        <taxon>Sphagnum</taxon>
    </lineage>
</organism>
<feature type="region of interest" description="Disordered" evidence="1">
    <location>
        <begin position="13"/>
        <end position="46"/>
    </location>
</feature>
<feature type="region of interest" description="Disordered" evidence="1">
    <location>
        <begin position="88"/>
        <end position="108"/>
    </location>
</feature>
<accession>A0ABP0UH47</accession>
<dbReference type="EMBL" id="OZ019895">
    <property type="protein sequence ID" value="CAK9220153.1"/>
    <property type="molecule type" value="Genomic_DNA"/>
</dbReference>
<evidence type="ECO:0000313" key="2">
    <source>
        <dbReference type="EMBL" id="CAK9220153.1"/>
    </source>
</evidence>
<gene>
    <name evidence="2" type="ORF">CSSPTR1EN2_LOCUS15222</name>
</gene>
<proteinExistence type="predicted"/>
<keyword evidence="3" id="KW-1185">Reference proteome</keyword>
<dbReference type="Proteomes" id="UP001497512">
    <property type="component" value="Chromosome 3"/>
</dbReference>
<protein>
    <submittedName>
        <fullName evidence="2">Uncharacterized protein</fullName>
    </submittedName>
</protein>
<evidence type="ECO:0000256" key="1">
    <source>
        <dbReference type="SAM" id="MobiDB-lite"/>
    </source>
</evidence>
<evidence type="ECO:0000313" key="3">
    <source>
        <dbReference type="Proteomes" id="UP001497512"/>
    </source>
</evidence>
<name>A0ABP0UH47_9BRYO</name>
<reference evidence="2" key="1">
    <citation type="submission" date="2024-02" db="EMBL/GenBank/DDBJ databases">
        <authorList>
            <consortium name="ELIXIR-Norway"/>
            <consortium name="Elixir Norway"/>
        </authorList>
    </citation>
    <scope>NUCLEOTIDE SEQUENCE</scope>
</reference>
<feature type="compositionally biased region" description="Polar residues" evidence="1">
    <location>
        <begin position="13"/>
        <end position="40"/>
    </location>
</feature>